<dbReference type="Pfam" id="PF07664">
    <property type="entry name" value="FeoB_C"/>
    <property type="match status" value="1"/>
</dbReference>
<dbReference type="RefSeq" id="WP_345972365.1">
    <property type="nucleotide sequence ID" value="NZ_CP147920.1"/>
</dbReference>
<dbReference type="Pfam" id="PF07670">
    <property type="entry name" value="Gate"/>
    <property type="match status" value="2"/>
</dbReference>
<keyword evidence="7 14" id="KW-1133">Transmembrane helix</keyword>
<dbReference type="InterPro" id="IPR041069">
    <property type="entry name" value="FeoB_Cyto"/>
</dbReference>
<feature type="transmembrane region" description="Helical" evidence="14">
    <location>
        <begin position="527"/>
        <end position="545"/>
    </location>
</feature>
<evidence type="ECO:0000256" key="12">
    <source>
        <dbReference type="ARBA" id="ARBA00031200"/>
    </source>
</evidence>
<protein>
    <recommendedName>
        <fullName evidence="12 13">Ferrous iron transport protein B</fullName>
    </recommendedName>
</protein>
<evidence type="ECO:0000256" key="13">
    <source>
        <dbReference type="NCBIfam" id="TIGR00437"/>
    </source>
</evidence>
<evidence type="ECO:0000256" key="11">
    <source>
        <dbReference type="ARBA" id="ARBA00023136"/>
    </source>
</evidence>
<dbReference type="InterPro" id="IPR027417">
    <property type="entry name" value="P-loop_NTPase"/>
</dbReference>
<dbReference type="CDD" id="cd01879">
    <property type="entry name" value="FeoB"/>
    <property type="match status" value="1"/>
</dbReference>
<feature type="domain" description="FeoB-type G" evidence="15">
    <location>
        <begin position="14"/>
        <end position="176"/>
    </location>
</feature>
<dbReference type="PROSITE" id="PS51711">
    <property type="entry name" value="G_FEOB"/>
    <property type="match status" value="1"/>
</dbReference>
<gene>
    <name evidence="16" type="primary">feoB</name>
    <name evidence="16" type="ORF">WCY31_10660</name>
</gene>
<keyword evidence="11 14" id="KW-0472">Membrane</keyword>
<dbReference type="PANTHER" id="PTHR43185:SF1">
    <property type="entry name" value="FE(2+) TRANSPORTER FEOB"/>
    <property type="match status" value="1"/>
</dbReference>
<accession>A0ABZ3HAN6</accession>
<keyword evidence="2 14" id="KW-0813">Transport</keyword>
<dbReference type="SUPFAM" id="SSF52540">
    <property type="entry name" value="P-loop containing nucleoside triphosphate hydrolases"/>
    <property type="match status" value="1"/>
</dbReference>
<dbReference type="InterPro" id="IPR011640">
    <property type="entry name" value="Fe2_transport_prot_B_C"/>
</dbReference>
<dbReference type="Gene3D" id="1.10.287.1770">
    <property type="match status" value="1"/>
</dbReference>
<feature type="transmembrane region" description="Helical" evidence="14">
    <location>
        <begin position="436"/>
        <end position="455"/>
    </location>
</feature>
<dbReference type="EMBL" id="CP147920">
    <property type="protein sequence ID" value="XAU14699.1"/>
    <property type="molecule type" value="Genomic_DNA"/>
</dbReference>
<evidence type="ECO:0000256" key="8">
    <source>
        <dbReference type="ARBA" id="ARBA00023004"/>
    </source>
</evidence>
<dbReference type="Pfam" id="PF17910">
    <property type="entry name" value="FeoB_Cyto"/>
    <property type="match status" value="1"/>
</dbReference>
<keyword evidence="17" id="KW-1185">Reference proteome</keyword>
<dbReference type="InterPro" id="IPR005225">
    <property type="entry name" value="Small_GTP-bd"/>
</dbReference>
<dbReference type="InterPro" id="IPR011642">
    <property type="entry name" value="Gate_dom"/>
</dbReference>
<evidence type="ECO:0000256" key="5">
    <source>
        <dbReference type="ARBA" id="ARBA00022692"/>
    </source>
</evidence>
<dbReference type="Proteomes" id="UP001447842">
    <property type="component" value="Chromosome"/>
</dbReference>
<keyword evidence="8 14" id="KW-0408">Iron</keyword>
<sequence>MPNTVPVCPVTEKHIRIALVGQPNVGKSMLINAISDARLHVGNFSGVTVEKSEVFFDYKDYHFTIVDLPGTYAFTDYSIEERVTHDFLCNEEYDLMINVVDSTNLEKNLQLTAELMTMNKKMVLALNMSDEADREGIRIDYDYLSTLLGLTAVRVSAAAKMGIETLIEAVIATHETSYQEPKLIFSQAVEEEIDIIASYLDEHRFKAAISNRNIAINLLQNEKKTYRTLHDLPLWTELQPLLIEADKHIETHHDTDDVKEVFAEEYAAFIRGVITETVRQTEQPIEKKSLTERVDDLLIHPVLGIPIFLFLMWGLFQLTFEIGNIPMEWIDAFFGWFGETVGATIPNADIRSLVVDGVIAGVGAVVLFTPNIIILFIGIALLESTGYMSRVAFLLDGVFHKFGLHGQSFIPLVTGFGCSIPAYMSARILKNDSDRLLTLFIIGFMSCGARLPVYVLFTGAFFAPSIAGNVLFAIYIAGAMIGLVAAKVLKLTAFRGQDEPFVMEMPKYRLPSVKLIWHTVLTKTLMYLRKAGTFIAGASMLVWFLSSYPHSHEIEAAYSAKIEQAVNTTEASHLTVEADAAQLEQSYLGRIGKAIEPFFTPIGLDWKMAIALQTGLAAKEVVVSTLGVLYAVGEGVTETDKTLISAIRAHIPFASAVAFIVVIMLYLPCLAASVVFTREAGGIKYFIYLFLFTTATAYTLAFVAYHLTLMLTGAEALLPH</sequence>
<evidence type="ECO:0000256" key="7">
    <source>
        <dbReference type="ARBA" id="ARBA00022989"/>
    </source>
</evidence>
<evidence type="ECO:0000256" key="3">
    <source>
        <dbReference type="ARBA" id="ARBA00022475"/>
    </source>
</evidence>
<reference evidence="16 17" key="1">
    <citation type="submission" date="2024-03" db="EMBL/GenBank/DDBJ databases">
        <title>Sulfurimonas sp. HSL3-1.</title>
        <authorList>
            <person name="Wang S."/>
        </authorList>
    </citation>
    <scope>NUCLEOTIDE SEQUENCE [LARGE SCALE GENOMIC DNA]</scope>
    <source>
        <strain evidence="16 17">HSL3-1</strain>
    </source>
</reference>
<keyword evidence="5 14" id="KW-0812">Transmembrane</keyword>
<evidence type="ECO:0000313" key="17">
    <source>
        <dbReference type="Proteomes" id="UP001447842"/>
    </source>
</evidence>
<feature type="transmembrane region" description="Helical" evidence="14">
    <location>
        <begin position="461"/>
        <end position="486"/>
    </location>
</feature>
<evidence type="ECO:0000256" key="2">
    <source>
        <dbReference type="ARBA" id="ARBA00022448"/>
    </source>
</evidence>
<keyword evidence="4 14" id="KW-0410">Iron transport</keyword>
<comment type="subcellular location">
    <subcellularLocation>
        <location evidence="14">Cell inner membrane</location>
        <topology evidence="14">Multi-pass membrane protein</topology>
    </subcellularLocation>
    <subcellularLocation>
        <location evidence="1">Cell membrane</location>
        <topology evidence="1">Multi-pass membrane protein</topology>
    </subcellularLocation>
</comment>
<feature type="transmembrane region" description="Helical" evidence="14">
    <location>
        <begin position="685"/>
        <end position="707"/>
    </location>
</feature>
<comment type="function">
    <text evidence="14">Probable transporter of a GTP-driven Fe(2+) uptake system.</text>
</comment>
<evidence type="ECO:0000256" key="1">
    <source>
        <dbReference type="ARBA" id="ARBA00004651"/>
    </source>
</evidence>
<keyword evidence="3" id="KW-1003">Cell membrane</keyword>
<dbReference type="InterPro" id="IPR030389">
    <property type="entry name" value="G_FEOB_dom"/>
</dbReference>
<dbReference type="Pfam" id="PF02421">
    <property type="entry name" value="FeoB_N"/>
    <property type="match status" value="1"/>
</dbReference>
<dbReference type="NCBIfam" id="TIGR00231">
    <property type="entry name" value="small_GTP"/>
    <property type="match status" value="1"/>
</dbReference>
<evidence type="ECO:0000313" key="16">
    <source>
        <dbReference type="EMBL" id="XAU14699.1"/>
    </source>
</evidence>
<evidence type="ECO:0000256" key="10">
    <source>
        <dbReference type="ARBA" id="ARBA00023134"/>
    </source>
</evidence>
<evidence type="ECO:0000259" key="15">
    <source>
        <dbReference type="PROSITE" id="PS51711"/>
    </source>
</evidence>
<name>A0ABZ3HAN6_9BACT</name>
<feature type="transmembrane region" description="Helical" evidence="14">
    <location>
        <begin position="653"/>
        <end position="676"/>
    </location>
</feature>
<organism evidence="16 17">
    <name type="scientific">Sulfurimonas diazotrophicus</name>
    <dbReference type="NCBI Taxonomy" id="3131939"/>
    <lineage>
        <taxon>Bacteria</taxon>
        <taxon>Pseudomonadati</taxon>
        <taxon>Campylobacterota</taxon>
        <taxon>Epsilonproteobacteria</taxon>
        <taxon>Campylobacterales</taxon>
        <taxon>Sulfurimonadaceae</taxon>
        <taxon>Sulfurimonas</taxon>
    </lineage>
</organism>
<proteinExistence type="inferred from homology"/>
<evidence type="ECO:0000256" key="6">
    <source>
        <dbReference type="ARBA" id="ARBA00022741"/>
    </source>
</evidence>
<keyword evidence="9" id="KW-0406">Ion transport</keyword>
<dbReference type="PANTHER" id="PTHR43185">
    <property type="entry name" value="FERROUS IRON TRANSPORT PROTEIN B"/>
    <property type="match status" value="1"/>
</dbReference>
<dbReference type="NCBIfam" id="TIGR00437">
    <property type="entry name" value="feoB"/>
    <property type="match status" value="1"/>
</dbReference>
<evidence type="ECO:0000256" key="4">
    <source>
        <dbReference type="ARBA" id="ARBA00022496"/>
    </source>
</evidence>
<dbReference type="Gene3D" id="3.40.50.300">
    <property type="entry name" value="P-loop containing nucleotide triphosphate hydrolases"/>
    <property type="match status" value="1"/>
</dbReference>
<keyword evidence="10 14" id="KW-0342">GTP-binding</keyword>
<feature type="transmembrane region" description="Helical" evidence="14">
    <location>
        <begin position="358"/>
        <end position="382"/>
    </location>
</feature>
<evidence type="ECO:0000256" key="14">
    <source>
        <dbReference type="RuleBase" id="RU362098"/>
    </source>
</evidence>
<feature type="transmembrane region" description="Helical" evidence="14">
    <location>
        <begin position="402"/>
        <end position="424"/>
    </location>
</feature>
<comment type="similarity">
    <text evidence="14">Belongs to the TRAFAC class TrmE-Era-EngA-EngB-Septin-like GTPase superfamily. FeoB GTPase (TC 9.A.8) family.</text>
</comment>
<keyword evidence="6" id="KW-0547">Nucleotide-binding</keyword>
<dbReference type="InterPro" id="IPR003373">
    <property type="entry name" value="Fe2_transport_prot-B"/>
</dbReference>
<feature type="transmembrane region" description="Helical" evidence="14">
    <location>
        <begin position="297"/>
        <end position="316"/>
    </location>
</feature>
<evidence type="ECO:0000256" key="9">
    <source>
        <dbReference type="ARBA" id="ARBA00023065"/>
    </source>
</evidence>
<dbReference type="InterPro" id="IPR050860">
    <property type="entry name" value="FeoB_GTPase"/>
</dbReference>